<evidence type="ECO:0000256" key="5">
    <source>
        <dbReference type="ARBA" id="ARBA00023163"/>
    </source>
</evidence>
<feature type="domain" description="PRD" evidence="8">
    <location>
        <begin position="302"/>
        <end position="409"/>
    </location>
</feature>
<dbReference type="InterPro" id="IPR013196">
    <property type="entry name" value="HTH_11"/>
</dbReference>
<dbReference type="CDD" id="cd00211">
    <property type="entry name" value="PTS_IIA_fru"/>
    <property type="match status" value="1"/>
</dbReference>
<evidence type="ECO:0000256" key="2">
    <source>
        <dbReference type="ARBA" id="ARBA00022737"/>
    </source>
</evidence>
<dbReference type="AlphaFoldDB" id="A0A1S2MBW2"/>
<dbReference type="GO" id="GO:0008982">
    <property type="term" value="F:protein-N(PI)-phosphohistidine-sugar phosphotransferase activity"/>
    <property type="evidence" value="ECO:0007669"/>
    <property type="project" value="InterPro"/>
</dbReference>
<dbReference type="InterPro" id="IPR036388">
    <property type="entry name" value="WH-like_DNA-bd_sf"/>
</dbReference>
<feature type="domain" description="PTS EIIB type-2" evidence="7">
    <location>
        <begin position="413"/>
        <end position="504"/>
    </location>
</feature>
<dbReference type="OrthoDB" id="3710983at2"/>
<keyword evidence="3" id="KW-0805">Transcription regulation</keyword>
<feature type="domain" description="PRD" evidence="8">
    <location>
        <begin position="188"/>
        <end position="293"/>
    </location>
</feature>
<name>A0A1S2MBW2_9BACI</name>
<reference evidence="9 10" key="1">
    <citation type="submission" date="2016-10" db="EMBL/GenBank/DDBJ databases">
        <title>Draft genome sequences of four alkaliphilic bacteria belonging to the Anaerobacillus genus.</title>
        <authorList>
            <person name="Bassil N.M."/>
            <person name="Lloyd J.R."/>
        </authorList>
    </citation>
    <scope>NUCLEOTIDE SEQUENCE [LARGE SCALE GENOMIC DNA]</scope>
    <source>
        <strain evidence="9 10">DSM 22531</strain>
    </source>
</reference>
<keyword evidence="4" id="KW-0010">Activator</keyword>
<dbReference type="Pfam" id="PF00359">
    <property type="entry name" value="PTS_EIIA_2"/>
    <property type="match status" value="1"/>
</dbReference>
<dbReference type="InterPro" id="IPR036390">
    <property type="entry name" value="WH_DNA-bd_sf"/>
</dbReference>
<dbReference type="Pfam" id="PF00874">
    <property type="entry name" value="PRD"/>
    <property type="match status" value="2"/>
</dbReference>
<proteinExistence type="predicted"/>
<keyword evidence="1" id="KW-0808">Transferase</keyword>
<dbReference type="SUPFAM" id="SSF55804">
    <property type="entry name" value="Phoshotransferase/anion transport protein"/>
    <property type="match status" value="1"/>
</dbReference>
<dbReference type="SUPFAM" id="SSF63520">
    <property type="entry name" value="PTS-regulatory domain, PRD"/>
    <property type="match status" value="2"/>
</dbReference>
<evidence type="ECO:0000256" key="3">
    <source>
        <dbReference type="ARBA" id="ARBA00023015"/>
    </source>
</evidence>
<dbReference type="InterPro" id="IPR036095">
    <property type="entry name" value="PTS_EIIB-like_sf"/>
</dbReference>
<evidence type="ECO:0000259" key="7">
    <source>
        <dbReference type="PROSITE" id="PS51099"/>
    </source>
</evidence>
<gene>
    <name evidence="9" type="ORF">BKP45_05190</name>
</gene>
<dbReference type="InterPro" id="IPR002178">
    <property type="entry name" value="PTS_EIIA_type-2_dom"/>
</dbReference>
<keyword evidence="2" id="KW-0677">Repeat</keyword>
<evidence type="ECO:0000259" key="6">
    <source>
        <dbReference type="PROSITE" id="PS51094"/>
    </source>
</evidence>
<dbReference type="PROSITE" id="PS51372">
    <property type="entry name" value="PRD_2"/>
    <property type="match status" value="2"/>
</dbReference>
<dbReference type="SUPFAM" id="SSF52794">
    <property type="entry name" value="PTS system IIB component-like"/>
    <property type="match status" value="1"/>
</dbReference>
<evidence type="ECO:0000259" key="8">
    <source>
        <dbReference type="PROSITE" id="PS51372"/>
    </source>
</evidence>
<dbReference type="STRING" id="472963.BKP45_05190"/>
<protein>
    <submittedName>
        <fullName evidence="9">PTS fructose transporter subunit IIA</fullName>
    </submittedName>
</protein>
<dbReference type="SUPFAM" id="SSF46785">
    <property type="entry name" value="Winged helix' DNA-binding domain"/>
    <property type="match status" value="2"/>
</dbReference>
<dbReference type="Gene3D" id="1.10.1790.10">
    <property type="entry name" value="PRD domain"/>
    <property type="match status" value="2"/>
</dbReference>
<dbReference type="RefSeq" id="WP_071388640.1">
    <property type="nucleotide sequence ID" value="NZ_MLQS01000001.1"/>
</dbReference>
<dbReference type="Gene3D" id="3.40.930.10">
    <property type="entry name" value="Mannitol-specific EII, Chain A"/>
    <property type="match status" value="1"/>
</dbReference>
<sequence>MLSVRIISIFRELLAAEEPITGEYLANIIQVTSRTIRNDMKELDMLLSKHGSSIKSERGKGYVLEVHDDRLFRKMLQEMFQNEQVEPDFVPISPEERVQFLIKQLLLKDDFMKLEDLADELFISKSTLQNDLQEVKKILKKYDLILESRPNYGFRLKGNELKRRFCMSEYLFDRSESEIDAINSKISIIPNEDMLSIKSIIINHINMHEIELSDIGINNLIIHIAIACRRIRNGNHVSLIPDELKEIVNKKEYEVAKEIVGEIEKSLNVEFPETETAYIAIHLLGTKMVVEEKISQKEIKSLMDDEIYILVEKVLDAVEEQLRLGIKEDKELIVGLCIHLKPAINRFRYGMNLRNPMINAIKSYYPVAFQAGVVAGMVLKKELGISIHENEIGYIALHLGGALERKKMTIRPKRCIVVCASGVGSAKLLNYKLQSKFGSRLEVLGTTEYYKLKQMSLHSLDFIVSTIPINEPISIPVIEVNTILGGQDLEKIEMMLLEETNDTFEYTREELVFLQQKFETRDEVINFLGEKLYQLNLVGEGYLDAVYEREAVSPTCFGNLVAIPHPITAQTSSTFWAVCTLQKPVMWADKPVQFVCLLNVEKNNKSDLQKMYNILGSVVDSKQLVQQLLKCKTYQEFINIFIQKNN</sequence>
<dbReference type="GO" id="GO:0009401">
    <property type="term" value="P:phosphoenolpyruvate-dependent sugar phosphotransferase system"/>
    <property type="evidence" value="ECO:0007669"/>
    <property type="project" value="InterPro"/>
</dbReference>
<dbReference type="InterPro" id="IPR007737">
    <property type="entry name" value="Mga_HTH"/>
</dbReference>
<dbReference type="PROSITE" id="PS51099">
    <property type="entry name" value="PTS_EIIB_TYPE_2"/>
    <property type="match status" value="1"/>
</dbReference>
<dbReference type="GO" id="GO:0006355">
    <property type="term" value="P:regulation of DNA-templated transcription"/>
    <property type="evidence" value="ECO:0007669"/>
    <property type="project" value="InterPro"/>
</dbReference>
<dbReference type="InterPro" id="IPR036634">
    <property type="entry name" value="PRD_sf"/>
</dbReference>
<dbReference type="EMBL" id="MLQS01000001">
    <property type="protein sequence ID" value="OIJ22070.1"/>
    <property type="molecule type" value="Genomic_DNA"/>
</dbReference>
<dbReference type="InterPro" id="IPR013011">
    <property type="entry name" value="PTS_EIIB_2"/>
</dbReference>
<evidence type="ECO:0000313" key="9">
    <source>
        <dbReference type="EMBL" id="OIJ22070.1"/>
    </source>
</evidence>
<evidence type="ECO:0000256" key="4">
    <source>
        <dbReference type="ARBA" id="ARBA00023159"/>
    </source>
</evidence>
<dbReference type="InterPro" id="IPR011608">
    <property type="entry name" value="PRD"/>
</dbReference>
<evidence type="ECO:0000256" key="1">
    <source>
        <dbReference type="ARBA" id="ARBA00022679"/>
    </source>
</evidence>
<keyword evidence="5" id="KW-0804">Transcription</keyword>
<organism evidence="9 10">
    <name type="scientific">Anaerobacillus alkalidiazotrophicus</name>
    <dbReference type="NCBI Taxonomy" id="472963"/>
    <lineage>
        <taxon>Bacteria</taxon>
        <taxon>Bacillati</taxon>
        <taxon>Bacillota</taxon>
        <taxon>Bacilli</taxon>
        <taxon>Bacillales</taxon>
        <taxon>Bacillaceae</taxon>
        <taxon>Anaerobacillus</taxon>
    </lineage>
</organism>
<dbReference type="Gene3D" id="1.10.10.10">
    <property type="entry name" value="Winged helix-like DNA-binding domain superfamily/Winged helix DNA-binding domain"/>
    <property type="match status" value="2"/>
</dbReference>
<accession>A0A1S2MBW2</accession>
<dbReference type="Proteomes" id="UP000180057">
    <property type="component" value="Unassembled WGS sequence"/>
</dbReference>
<dbReference type="PROSITE" id="PS51094">
    <property type="entry name" value="PTS_EIIA_TYPE_2"/>
    <property type="match status" value="1"/>
</dbReference>
<keyword evidence="10" id="KW-1185">Reference proteome</keyword>
<dbReference type="Pfam" id="PF08279">
    <property type="entry name" value="HTH_11"/>
    <property type="match status" value="1"/>
</dbReference>
<comment type="caution">
    <text evidence="9">The sequence shown here is derived from an EMBL/GenBank/DDBJ whole genome shotgun (WGS) entry which is preliminary data.</text>
</comment>
<dbReference type="Pfam" id="PF05043">
    <property type="entry name" value="Mga"/>
    <property type="match status" value="1"/>
</dbReference>
<dbReference type="InterPro" id="IPR016152">
    <property type="entry name" value="PTrfase/Anion_transptr"/>
</dbReference>
<dbReference type="PANTHER" id="PTHR30185">
    <property type="entry name" value="CRYPTIC BETA-GLUCOSIDE BGL OPERON ANTITERMINATOR"/>
    <property type="match status" value="1"/>
</dbReference>
<evidence type="ECO:0000313" key="10">
    <source>
        <dbReference type="Proteomes" id="UP000180057"/>
    </source>
</evidence>
<dbReference type="Gene3D" id="3.40.50.2300">
    <property type="match status" value="1"/>
</dbReference>
<dbReference type="PANTHER" id="PTHR30185:SF13">
    <property type="entry name" value="LICABCH OPERON REGULATOR-RELATED"/>
    <property type="match status" value="1"/>
</dbReference>
<dbReference type="CDD" id="cd05568">
    <property type="entry name" value="PTS_IIB_bgl_like"/>
    <property type="match status" value="1"/>
</dbReference>
<feature type="domain" description="PTS EIIA type-2" evidence="6">
    <location>
        <begin position="505"/>
        <end position="644"/>
    </location>
</feature>
<dbReference type="InterPro" id="IPR050661">
    <property type="entry name" value="BglG_antiterminators"/>
</dbReference>